<dbReference type="EMBL" id="RJVI01000002">
    <property type="protein sequence ID" value="ROR32543.1"/>
    <property type="molecule type" value="Genomic_DNA"/>
</dbReference>
<proteinExistence type="predicted"/>
<dbReference type="NCBIfam" id="TIGR00249">
    <property type="entry name" value="sixA"/>
    <property type="match status" value="1"/>
</dbReference>
<dbReference type="InterPro" id="IPR004449">
    <property type="entry name" value="SixA"/>
</dbReference>
<name>A0A3N1Y135_9GAMM</name>
<comment type="caution">
    <text evidence="2">The sequence shown here is derived from an EMBL/GenBank/DDBJ whole genome shotgun (WGS) entry which is preliminary data.</text>
</comment>
<dbReference type="AlphaFoldDB" id="A0A3N1Y135"/>
<dbReference type="OrthoDB" id="92610at2"/>
<dbReference type="SUPFAM" id="SSF53254">
    <property type="entry name" value="Phosphoglycerate mutase-like"/>
    <property type="match status" value="1"/>
</dbReference>
<gene>
    <name evidence="2" type="ORF">EDC57_1745</name>
</gene>
<dbReference type="InterPro" id="IPR029033">
    <property type="entry name" value="His_PPase_superfam"/>
</dbReference>
<dbReference type="Gene3D" id="3.40.50.1240">
    <property type="entry name" value="Phosphoglycerate mutase-like"/>
    <property type="match status" value="1"/>
</dbReference>
<feature type="region of interest" description="Disordered" evidence="1">
    <location>
        <begin position="1"/>
        <end position="23"/>
    </location>
</feature>
<dbReference type="RefSeq" id="WP_123401467.1">
    <property type="nucleotide sequence ID" value="NZ_RJVI01000002.1"/>
</dbReference>
<dbReference type="GO" id="GO:0101006">
    <property type="term" value="F:protein histidine phosphatase activity"/>
    <property type="evidence" value="ECO:0007669"/>
    <property type="project" value="InterPro"/>
</dbReference>
<evidence type="ECO:0000313" key="3">
    <source>
        <dbReference type="Proteomes" id="UP000276634"/>
    </source>
</evidence>
<dbReference type="InterPro" id="IPR013078">
    <property type="entry name" value="His_Pase_superF_clade-1"/>
</dbReference>
<protein>
    <submittedName>
        <fullName evidence="2">Phosphohistidine phosphatase SixA</fullName>
    </submittedName>
</protein>
<dbReference type="Pfam" id="PF00300">
    <property type="entry name" value="His_Phos_1"/>
    <property type="match status" value="1"/>
</dbReference>
<accession>A0A3N1Y135</accession>
<evidence type="ECO:0000313" key="2">
    <source>
        <dbReference type="EMBL" id="ROR32543.1"/>
    </source>
</evidence>
<keyword evidence="3" id="KW-1185">Reference proteome</keyword>
<evidence type="ECO:0000256" key="1">
    <source>
        <dbReference type="SAM" id="MobiDB-lite"/>
    </source>
</evidence>
<reference evidence="2 3" key="1">
    <citation type="submission" date="2018-11" db="EMBL/GenBank/DDBJ databases">
        <title>Genomic Encyclopedia of Type Strains, Phase IV (KMG-IV): sequencing the most valuable type-strain genomes for metagenomic binning, comparative biology and taxonomic classification.</title>
        <authorList>
            <person name="Goeker M."/>
        </authorList>
    </citation>
    <scope>NUCLEOTIDE SEQUENCE [LARGE SCALE GENOMIC DNA]</scope>
    <source>
        <strain evidence="2 3">DSM 100275</strain>
    </source>
</reference>
<organism evidence="2 3">
    <name type="scientific">Inmirania thermothiophila</name>
    <dbReference type="NCBI Taxonomy" id="1750597"/>
    <lineage>
        <taxon>Bacteria</taxon>
        <taxon>Pseudomonadati</taxon>
        <taxon>Pseudomonadota</taxon>
        <taxon>Gammaproteobacteria</taxon>
        <taxon>Chromatiales</taxon>
        <taxon>Ectothiorhodospiraceae</taxon>
        <taxon>Inmirania</taxon>
    </lineage>
</organism>
<dbReference type="Proteomes" id="UP000276634">
    <property type="component" value="Unassembled WGS sequence"/>
</dbReference>
<dbReference type="CDD" id="cd07067">
    <property type="entry name" value="HP_PGM_like"/>
    <property type="match status" value="1"/>
</dbReference>
<sequence length="153" mass="16666">MLYLVQHGRAKSEAEDPQRPLTEAGAAEVRRVAEAAARIGVRPRRILHSGRLRAAETAAILAEALAPPEGTAEQRHLGPQADPARIAAELHDERDVMIVGHLPHLERLAAYLVTGAPEPAVIRFRNGGIVALARTEEEDRRVIVWTLYPGLCA</sequence>
<dbReference type="GO" id="GO:0005737">
    <property type="term" value="C:cytoplasm"/>
    <property type="evidence" value="ECO:0007669"/>
    <property type="project" value="InterPro"/>
</dbReference>